<name>A0A9D5ATE1_PEA</name>
<sequence length="210" mass="24305">MTDNKEETNAYKSESELPIIPQLYKLNGKNYLKWPQLVITILKGKGKAKHLTDAPPEEKDPKFDNTSKEIWKSLEETYSKAKDVAQIYDVKVKTLGTKQGNKIVTKYANHLKALRMELFHYRVNKIECTTYATKLREYIEQDRVYDFVVGLNSNFDYVRVQILDKEKVPNINDVVSIVRSEESRRELMLTPPSVERSTLLLGKSSTMLVD</sequence>
<organism evidence="1 2">
    <name type="scientific">Pisum sativum</name>
    <name type="common">Garden pea</name>
    <name type="synonym">Lathyrus oleraceus</name>
    <dbReference type="NCBI Taxonomy" id="3888"/>
    <lineage>
        <taxon>Eukaryota</taxon>
        <taxon>Viridiplantae</taxon>
        <taxon>Streptophyta</taxon>
        <taxon>Embryophyta</taxon>
        <taxon>Tracheophyta</taxon>
        <taxon>Spermatophyta</taxon>
        <taxon>Magnoliopsida</taxon>
        <taxon>eudicotyledons</taxon>
        <taxon>Gunneridae</taxon>
        <taxon>Pentapetalae</taxon>
        <taxon>rosids</taxon>
        <taxon>fabids</taxon>
        <taxon>Fabales</taxon>
        <taxon>Fabaceae</taxon>
        <taxon>Papilionoideae</taxon>
        <taxon>50 kb inversion clade</taxon>
        <taxon>NPAAA clade</taxon>
        <taxon>Hologalegina</taxon>
        <taxon>IRL clade</taxon>
        <taxon>Fabeae</taxon>
        <taxon>Lathyrus</taxon>
    </lineage>
</organism>
<gene>
    <name evidence="1" type="ORF">KIW84_043015</name>
</gene>
<dbReference type="AlphaFoldDB" id="A0A9D5ATE1"/>
<dbReference type="Proteomes" id="UP001058974">
    <property type="component" value="Chromosome 4"/>
</dbReference>
<dbReference type="PANTHER" id="PTHR34222:SF37">
    <property type="entry name" value="RETROTRANSPOSON GAG DOMAIN-CONTAINING PROTEIN"/>
    <property type="match status" value="1"/>
</dbReference>
<protein>
    <submittedName>
        <fullName evidence="1">Uncharacterized protein</fullName>
    </submittedName>
</protein>
<dbReference type="EMBL" id="JAMSHJ010000004">
    <property type="protein sequence ID" value="KAI5418626.1"/>
    <property type="molecule type" value="Genomic_DNA"/>
</dbReference>
<proteinExistence type="predicted"/>
<evidence type="ECO:0000313" key="2">
    <source>
        <dbReference type="Proteomes" id="UP001058974"/>
    </source>
</evidence>
<dbReference type="Gramene" id="Psat04G0301500-T1">
    <property type="protein sequence ID" value="KAI5418626.1"/>
    <property type="gene ID" value="KIW84_043015"/>
</dbReference>
<evidence type="ECO:0000313" key="1">
    <source>
        <dbReference type="EMBL" id="KAI5418626.1"/>
    </source>
</evidence>
<reference evidence="1 2" key="1">
    <citation type="journal article" date="2022" name="Nat. Genet.">
        <title>Improved pea reference genome and pan-genome highlight genomic features and evolutionary characteristics.</title>
        <authorList>
            <person name="Yang T."/>
            <person name="Liu R."/>
            <person name="Luo Y."/>
            <person name="Hu S."/>
            <person name="Wang D."/>
            <person name="Wang C."/>
            <person name="Pandey M.K."/>
            <person name="Ge S."/>
            <person name="Xu Q."/>
            <person name="Li N."/>
            <person name="Li G."/>
            <person name="Huang Y."/>
            <person name="Saxena R.K."/>
            <person name="Ji Y."/>
            <person name="Li M."/>
            <person name="Yan X."/>
            <person name="He Y."/>
            <person name="Liu Y."/>
            <person name="Wang X."/>
            <person name="Xiang C."/>
            <person name="Varshney R.K."/>
            <person name="Ding H."/>
            <person name="Gao S."/>
            <person name="Zong X."/>
        </authorList>
    </citation>
    <scope>NUCLEOTIDE SEQUENCE [LARGE SCALE GENOMIC DNA]</scope>
    <source>
        <strain evidence="1 2">cv. Zhongwan 6</strain>
    </source>
</reference>
<keyword evidence="2" id="KW-1185">Reference proteome</keyword>
<comment type="caution">
    <text evidence="1">The sequence shown here is derived from an EMBL/GenBank/DDBJ whole genome shotgun (WGS) entry which is preliminary data.</text>
</comment>
<dbReference type="PANTHER" id="PTHR34222">
    <property type="entry name" value="GAG_PRE-INTEGRS DOMAIN-CONTAINING PROTEIN"/>
    <property type="match status" value="1"/>
</dbReference>
<accession>A0A9D5ATE1</accession>